<evidence type="ECO:0000256" key="1">
    <source>
        <dbReference type="ARBA" id="ARBA00010061"/>
    </source>
</evidence>
<dbReference type="GO" id="GO:0072393">
    <property type="term" value="P:microtubule anchoring at microtubule organizing center"/>
    <property type="evidence" value="ECO:0007669"/>
    <property type="project" value="TreeGrafter"/>
</dbReference>
<evidence type="ECO:0000256" key="2">
    <source>
        <dbReference type="ARBA" id="ARBA00023054"/>
    </source>
</evidence>
<dbReference type="OMA" id="TNERDRM"/>
<feature type="coiled-coil region" evidence="3">
    <location>
        <begin position="612"/>
        <end position="657"/>
    </location>
</feature>
<dbReference type="PANTHER" id="PTHR31233">
    <property type="entry name" value="BICAUDAL D FAMILY MEMBER"/>
    <property type="match status" value="1"/>
</dbReference>
<organism evidence="5 6">
    <name type="scientific">Tigriopus californicus</name>
    <name type="common">Marine copepod</name>
    <dbReference type="NCBI Taxonomy" id="6832"/>
    <lineage>
        <taxon>Eukaryota</taxon>
        <taxon>Metazoa</taxon>
        <taxon>Ecdysozoa</taxon>
        <taxon>Arthropoda</taxon>
        <taxon>Crustacea</taxon>
        <taxon>Multicrustacea</taxon>
        <taxon>Hexanauplia</taxon>
        <taxon>Copepoda</taxon>
        <taxon>Harpacticoida</taxon>
        <taxon>Harpacticidae</taxon>
        <taxon>Tigriopus</taxon>
    </lineage>
</organism>
<dbReference type="Proteomes" id="UP000318571">
    <property type="component" value="Chromosome 10"/>
</dbReference>
<keyword evidence="6" id="KW-1185">Reference proteome</keyword>
<proteinExistence type="inferred from homology"/>
<evidence type="ECO:0000313" key="6">
    <source>
        <dbReference type="Proteomes" id="UP000318571"/>
    </source>
</evidence>
<dbReference type="Pfam" id="PF09730">
    <property type="entry name" value="BicD"/>
    <property type="match status" value="1"/>
</dbReference>
<dbReference type="GO" id="GO:0070840">
    <property type="term" value="F:dynein complex binding"/>
    <property type="evidence" value="ECO:0007669"/>
    <property type="project" value="InterPro"/>
</dbReference>
<feature type="coiled-coil region" evidence="3">
    <location>
        <begin position="26"/>
        <end position="81"/>
    </location>
</feature>
<feature type="coiled-coil region" evidence="3">
    <location>
        <begin position="415"/>
        <end position="464"/>
    </location>
</feature>
<feature type="coiled-coil region" evidence="3">
    <location>
        <begin position="335"/>
        <end position="390"/>
    </location>
</feature>
<feature type="region of interest" description="Disordered" evidence="4">
    <location>
        <begin position="746"/>
        <end position="779"/>
    </location>
</feature>
<dbReference type="EMBL" id="VCGU01000458">
    <property type="protein sequence ID" value="TRY64304.1"/>
    <property type="molecule type" value="Genomic_DNA"/>
</dbReference>
<protein>
    <recommendedName>
        <fullName evidence="7">Protein bicaudal D</fullName>
    </recommendedName>
</protein>
<dbReference type="Gene3D" id="6.10.250.2470">
    <property type="match status" value="1"/>
</dbReference>
<evidence type="ECO:0000313" key="5">
    <source>
        <dbReference type="EMBL" id="TRY64304.1"/>
    </source>
</evidence>
<dbReference type="InterPro" id="IPR018477">
    <property type="entry name" value="BICD"/>
</dbReference>
<gene>
    <name evidence="5" type="ORF">TCAL_02089</name>
</gene>
<feature type="coiled-coil region" evidence="3">
    <location>
        <begin position="125"/>
        <end position="267"/>
    </location>
</feature>
<comment type="caution">
    <text evidence="5">The sequence shown here is derived from an EMBL/GenBank/DDBJ whole genome shotgun (WGS) entry which is preliminary data.</text>
</comment>
<accession>A0A553NFR8</accession>
<evidence type="ECO:0000256" key="3">
    <source>
        <dbReference type="SAM" id="Coils"/>
    </source>
</evidence>
<dbReference type="STRING" id="6832.A0A553NFR8"/>
<feature type="coiled-coil region" evidence="3">
    <location>
        <begin position="697"/>
        <end position="727"/>
    </location>
</feature>
<evidence type="ECO:0000256" key="4">
    <source>
        <dbReference type="SAM" id="MobiDB-lite"/>
    </source>
</evidence>
<evidence type="ECO:0008006" key="7">
    <source>
        <dbReference type="Google" id="ProtNLM"/>
    </source>
</evidence>
<feature type="compositionally biased region" description="Low complexity" evidence="4">
    <location>
        <begin position="764"/>
        <end position="779"/>
    </location>
</feature>
<keyword evidence="2 3" id="KW-0175">Coiled coil</keyword>
<name>A0A553NFR8_TIGCA</name>
<comment type="similarity">
    <text evidence="1">Belongs to the BicD family.</text>
</comment>
<sequence>MKGYIVCSYCIGTSVGNHRDIMTAHEADLRSEIERLSRELDQTSAEKIQSAQYGLVLLEEKEHLELRCTELESLYENMRHELQVSHEALAKFQTSQMESARTGIEHEENLLHETAARESSLNTQVLNMEIDIKNTKIENERLRAEKDRVEQELSVYLNSKEVSTVEIKEIKHELRDFKHRETRLLTDYAELEEENIMLQKQISNLRSSQVEFEGSKHEIRHLQEEVEILNQQVEEFNNLKKIAEKQLEEALESLQNEREQRYILKKELDTKMNSDSMYQLGNLAMSIQGAEALEGHGSEGTDMDDNSDVYKTDHGEDGENGDMMGDSGPPSDLFTEIHGGEFKKLEQKIESAENEKIHLNKSLFESKSALEKAKAEIKDYQTNMVQLGAQLATLHQIHSENNKQLQLDESGRRMLDMAEKQISDMEANLRALEDSESTPAGDALAKLKVEIYSARRELVSAEQRSSEYNHDIKVFEKISSDALRALSDTQSEMIGVQNELSKLYENVCKASQQTPSRLMLRHTQPNDEVKSPKRAASSMEVMVTKLKTTNYLAKDLNGQISDPGAVKSNIETVKDQIKYLKDVLDKQVEVIKAKEVADANPEVDTSELSAELVESQEQIVKLKSLLSSKREQIATLRTVLKANKQTAEVALANLKSKYDNEKLVVSNTMTKLRNELRLLKEDAATFSSLRAMFAARCEEYATQVDELQRQTNASEEEKKTLNQLLRMAIQQKLVLTQRLEDIEMASEIRNTPKRYPRGGRGSRGKSSYNNFQSSSSSAR</sequence>
<dbReference type="GO" id="GO:0005829">
    <property type="term" value="C:cytosol"/>
    <property type="evidence" value="ECO:0007669"/>
    <property type="project" value="TreeGrafter"/>
</dbReference>
<dbReference type="GO" id="GO:0005794">
    <property type="term" value="C:Golgi apparatus"/>
    <property type="evidence" value="ECO:0007669"/>
    <property type="project" value="TreeGrafter"/>
</dbReference>
<feature type="compositionally biased region" description="Basic residues" evidence="4">
    <location>
        <begin position="751"/>
        <end position="763"/>
    </location>
</feature>
<dbReference type="PANTHER" id="PTHR31233:SF6">
    <property type="entry name" value="PROTEIN BICAUDAL D"/>
    <property type="match status" value="1"/>
</dbReference>
<dbReference type="GO" id="GO:0070507">
    <property type="term" value="P:regulation of microtubule cytoskeleton organization"/>
    <property type="evidence" value="ECO:0007669"/>
    <property type="project" value="TreeGrafter"/>
</dbReference>
<dbReference type="AlphaFoldDB" id="A0A553NFR8"/>
<dbReference type="GO" id="GO:0034452">
    <property type="term" value="F:dynactin binding"/>
    <property type="evidence" value="ECO:0007669"/>
    <property type="project" value="TreeGrafter"/>
</dbReference>
<dbReference type="GO" id="GO:0008093">
    <property type="term" value="F:cytoskeletal anchor activity"/>
    <property type="evidence" value="ECO:0007669"/>
    <property type="project" value="InterPro"/>
</dbReference>
<reference evidence="5 6" key="1">
    <citation type="journal article" date="2018" name="Nat. Ecol. Evol.">
        <title>Genomic signatures of mitonuclear coevolution across populations of Tigriopus californicus.</title>
        <authorList>
            <person name="Barreto F.S."/>
            <person name="Watson E.T."/>
            <person name="Lima T.G."/>
            <person name="Willett C.S."/>
            <person name="Edmands S."/>
            <person name="Li W."/>
            <person name="Burton R.S."/>
        </authorList>
    </citation>
    <scope>NUCLEOTIDE SEQUENCE [LARGE SCALE GENOMIC DNA]</scope>
    <source>
        <strain evidence="5 6">San Diego</strain>
    </source>
</reference>